<feature type="domain" description="Response regulatory" evidence="8">
    <location>
        <begin position="3"/>
        <end position="116"/>
    </location>
</feature>
<comment type="caution">
    <text evidence="10">The sequence shown here is derived from an EMBL/GenBank/DDBJ whole genome shotgun (WGS) entry which is preliminary data.</text>
</comment>
<dbReference type="InterPro" id="IPR036388">
    <property type="entry name" value="WH-like_DNA-bd_sf"/>
</dbReference>
<evidence type="ECO:0000256" key="5">
    <source>
        <dbReference type="ARBA" id="ARBA00023163"/>
    </source>
</evidence>
<keyword evidence="2" id="KW-0902">Two-component regulatory system</keyword>
<name>A0A4R2SEJ3_9BACL</name>
<evidence type="ECO:0000313" key="10">
    <source>
        <dbReference type="EMBL" id="TCP69571.1"/>
    </source>
</evidence>
<dbReference type="SUPFAM" id="SSF52172">
    <property type="entry name" value="CheY-like"/>
    <property type="match status" value="1"/>
</dbReference>
<sequence length="237" mass="28057">MYKILIVEDDQKIAQLLSNHLLKFGYEPILVDDFDQIDDLFLKHSPHVVLLDINLPKYDGYYWCKKIRQLSSCPIIFVSARIGEMDQVMAIEYGADDFITKPFSYDIVMAKIKSQVRRSYGEFSVTPSSDKEREIRFHGLILYPERLELHFRDQKLFLVKKEMDMLDLLISVYPRSVKRNKLLEHVWDEQIFIGENTLNVYIARLRKKLQELEIDHAIETVKGVGYRIHVTWEEDVE</sequence>
<evidence type="ECO:0000259" key="8">
    <source>
        <dbReference type="PROSITE" id="PS50110"/>
    </source>
</evidence>
<dbReference type="InterPro" id="IPR011006">
    <property type="entry name" value="CheY-like_superfamily"/>
</dbReference>
<dbReference type="InterPro" id="IPR001867">
    <property type="entry name" value="OmpR/PhoB-type_DNA-bd"/>
</dbReference>
<dbReference type="GO" id="GO:0000976">
    <property type="term" value="F:transcription cis-regulatory region binding"/>
    <property type="evidence" value="ECO:0007669"/>
    <property type="project" value="TreeGrafter"/>
</dbReference>
<dbReference type="Gene3D" id="6.10.250.690">
    <property type="match status" value="1"/>
</dbReference>
<evidence type="ECO:0000256" key="3">
    <source>
        <dbReference type="ARBA" id="ARBA00023015"/>
    </source>
</evidence>
<dbReference type="InterPro" id="IPR016032">
    <property type="entry name" value="Sig_transdc_resp-reg_C-effctor"/>
</dbReference>
<keyword evidence="1 6" id="KW-0597">Phosphoprotein</keyword>
<dbReference type="GO" id="GO:0000156">
    <property type="term" value="F:phosphorelay response regulator activity"/>
    <property type="evidence" value="ECO:0007669"/>
    <property type="project" value="TreeGrafter"/>
</dbReference>
<evidence type="ECO:0000256" key="1">
    <source>
        <dbReference type="ARBA" id="ARBA00022553"/>
    </source>
</evidence>
<keyword evidence="3" id="KW-0805">Transcription regulation</keyword>
<gene>
    <name evidence="10" type="ORF">EDD57_1075</name>
</gene>
<dbReference type="AlphaFoldDB" id="A0A4R2SEJ3"/>
<accession>A0A4R2SEJ3</accession>
<dbReference type="GO" id="GO:0032993">
    <property type="term" value="C:protein-DNA complex"/>
    <property type="evidence" value="ECO:0007669"/>
    <property type="project" value="TreeGrafter"/>
</dbReference>
<keyword evidence="11" id="KW-1185">Reference proteome</keyword>
<dbReference type="Gene3D" id="1.10.10.10">
    <property type="entry name" value="Winged helix-like DNA-binding domain superfamily/Winged helix DNA-binding domain"/>
    <property type="match status" value="1"/>
</dbReference>
<dbReference type="EMBL" id="SLXV01000007">
    <property type="protein sequence ID" value="TCP69571.1"/>
    <property type="molecule type" value="Genomic_DNA"/>
</dbReference>
<keyword evidence="5" id="KW-0804">Transcription</keyword>
<dbReference type="PROSITE" id="PS50110">
    <property type="entry name" value="RESPONSE_REGULATORY"/>
    <property type="match status" value="1"/>
</dbReference>
<reference evidence="10 11" key="1">
    <citation type="submission" date="2019-03" db="EMBL/GenBank/DDBJ databases">
        <title>Genomic Encyclopedia of Type Strains, Phase IV (KMG-IV): sequencing the most valuable type-strain genomes for metagenomic binning, comparative biology and taxonomic classification.</title>
        <authorList>
            <person name="Goeker M."/>
        </authorList>
    </citation>
    <scope>NUCLEOTIDE SEQUENCE [LARGE SCALE GENOMIC DNA]</scope>
    <source>
        <strain evidence="10 11">DSM 46831</strain>
    </source>
</reference>
<dbReference type="Proteomes" id="UP000294746">
    <property type="component" value="Unassembled WGS sequence"/>
</dbReference>
<keyword evidence="4 7" id="KW-0238">DNA-binding</keyword>
<feature type="DNA-binding region" description="OmpR/PhoB-type" evidence="7">
    <location>
        <begin position="132"/>
        <end position="230"/>
    </location>
</feature>
<feature type="domain" description="OmpR/PhoB-type" evidence="9">
    <location>
        <begin position="132"/>
        <end position="230"/>
    </location>
</feature>
<dbReference type="RefSeq" id="WP_131848136.1">
    <property type="nucleotide sequence ID" value="NZ_SLXV01000007.1"/>
</dbReference>
<evidence type="ECO:0000313" key="11">
    <source>
        <dbReference type="Proteomes" id="UP000294746"/>
    </source>
</evidence>
<dbReference type="SUPFAM" id="SSF46894">
    <property type="entry name" value="C-terminal effector domain of the bipartite response regulators"/>
    <property type="match status" value="1"/>
</dbReference>
<feature type="modified residue" description="4-aspartylphosphate" evidence="6">
    <location>
        <position position="52"/>
    </location>
</feature>
<dbReference type="SMART" id="SM00448">
    <property type="entry name" value="REC"/>
    <property type="match status" value="1"/>
</dbReference>
<evidence type="ECO:0000256" key="6">
    <source>
        <dbReference type="PROSITE-ProRule" id="PRU00169"/>
    </source>
</evidence>
<evidence type="ECO:0000256" key="7">
    <source>
        <dbReference type="PROSITE-ProRule" id="PRU01091"/>
    </source>
</evidence>
<organism evidence="10 11">
    <name type="scientific">Baia soyae</name>
    <dbReference type="NCBI Taxonomy" id="1544746"/>
    <lineage>
        <taxon>Bacteria</taxon>
        <taxon>Bacillati</taxon>
        <taxon>Bacillota</taxon>
        <taxon>Bacilli</taxon>
        <taxon>Bacillales</taxon>
        <taxon>Thermoactinomycetaceae</taxon>
        <taxon>Baia</taxon>
    </lineage>
</organism>
<evidence type="ECO:0000256" key="4">
    <source>
        <dbReference type="ARBA" id="ARBA00023125"/>
    </source>
</evidence>
<dbReference type="OrthoDB" id="9790442at2"/>
<dbReference type="GO" id="GO:0005829">
    <property type="term" value="C:cytosol"/>
    <property type="evidence" value="ECO:0007669"/>
    <property type="project" value="TreeGrafter"/>
</dbReference>
<dbReference type="CDD" id="cd00383">
    <property type="entry name" value="trans_reg_C"/>
    <property type="match status" value="1"/>
</dbReference>
<proteinExistence type="predicted"/>
<dbReference type="CDD" id="cd18159">
    <property type="entry name" value="REC_OmpR_NsrR-like"/>
    <property type="match status" value="1"/>
</dbReference>
<dbReference type="Gene3D" id="3.40.50.2300">
    <property type="match status" value="1"/>
</dbReference>
<dbReference type="InterPro" id="IPR001789">
    <property type="entry name" value="Sig_transdc_resp-reg_receiver"/>
</dbReference>
<dbReference type="InterPro" id="IPR039420">
    <property type="entry name" value="WalR-like"/>
</dbReference>
<dbReference type="PROSITE" id="PS51755">
    <property type="entry name" value="OMPR_PHOB"/>
    <property type="match status" value="1"/>
</dbReference>
<evidence type="ECO:0000256" key="2">
    <source>
        <dbReference type="ARBA" id="ARBA00023012"/>
    </source>
</evidence>
<evidence type="ECO:0000259" key="9">
    <source>
        <dbReference type="PROSITE" id="PS51755"/>
    </source>
</evidence>
<dbReference type="SMART" id="SM00862">
    <property type="entry name" value="Trans_reg_C"/>
    <property type="match status" value="1"/>
</dbReference>
<dbReference type="Pfam" id="PF00072">
    <property type="entry name" value="Response_reg"/>
    <property type="match status" value="1"/>
</dbReference>
<dbReference type="PANTHER" id="PTHR48111:SF31">
    <property type="entry name" value="TRANSCRIPTIONAL REGULATORY PROTEIN YXDJ"/>
    <property type="match status" value="1"/>
</dbReference>
<dbReference type="GO" id="GO:0006355">
    <property type="term" value="P:regulation of DNA-templated transcription"/>
    <property type="evidence" value="ECO:0007669"/>
    <property type="project" value="InterPro"/>
</dbReference>
<dbReference type="Pfam" id="PF00486">
    <property type="entry name" value="Trans_reg_C"/>
    <property type="match status" value="1"/>
</dbReference>
<protein>
    <submittedName>
        <fullName evidence="10">DNA-binding response OmpR family regulator</fullName>
    </submittedName>
</protein>
<dbReference type="PANTHER" id="PTHR48111">
    <property type="entry name" value="REGULATOR OF RPOS"/>
    <property type="match status" value="1"/>
</dbReference>